<dbReference type="Gene3D" id="3.60.20.10">
    <property type="entry name" value="Glutamine Phosphoribosylpyrophosphate, subunit 1, domain 1"/>
    <property type="match status" value="1"/>
</dbReference>
<evidence type="ECO:0000256" key="7">
    <source>
        <dbReference type="SAM" id="Phobius"/>
    </source>
</evidence>
<dbReference type="InterPro" id="IPR029055">
    <property type="entry name" value="Ntn_hydrolases_N"/>
</dbReference>
<dbReference type="InterPro" id="IPR043146">
    <property type="entry name" value="Penicillin_amidase_N_B-knob"/>
</dbReference>
<keyword evidence="7" id="KW-0812">Transmembrane</keyword>
<evidence type="ECO:0000256" key="3">
    <source>
        <dbReference type="ARBA" id="ARBA00023145"/>
    </source>
</evidence>
<dbReference type="GO" id="GO:0016811">
    <property type="term" value="F:hydrolase activity, acting on carbon-nitrogen (but not peptide) bonds, in linear amides"/>
    <property type="evidence" value="ECO:0007669"/>
    <property type="project" value="InterPro"/>
</dbReference>
<reference evidence="8 9" key="1">
    <citation type="submission" date="2018-11" db="EMBL/GenBank/DDBJ databases">
        <title>Trebonia kvetii gen.nov., sp.nov., a novel acidophilic actinobacterium, and proposal of the new actinobacterial family Treboniaceae fam. nov.</title>
        <authorList>
            <person name="Rapoport D."/>
            <person name="Sagova-Mareckova M."/>
            <person name="Sedlacek I."/>
            <person name="Provaznik J."/>
            <person name="Kralova S."/>
            <person name="Pavlinic D."/>
            <person name="Benes V."/>
            <person name="Kopecky J."/>
        </authorList>
    </citation>
    <scope>NUCLEOTIDE SEQUENCE [LARGE SCALE GENOMIC DNA]</scope>
    <source>
        <strain evidence="8 9">15Tr583</strain>
    </source>
</reference>
<dbReference type="AlphaFoldDB" id="A0A6P2C4W3"/>
<comment type="cofactor">
    <cofactor evidence="5">
        <name>Ca(2+)</name>
        <dbReference type="ChEBI" id="CHEBI:29108"/>
    </cofactor>
    <text evidence="5">Binds 1 Ca(2+) ion per dimer.</text>
</comment>
<evidence type="ECO:0000256" key="2">
    <source>
        <dbReference type="ARBA" id="ARBA00022801"/>
    </source>
</evidence>
<evidence type="ECO:0000256" key="6">
    <source>
        <dbReference type="SAM" id="MobiDB-lite"/>
    </source>
</evidence>
<dbReference type="Gene3D" id="1.10.1400.10">
    <property type="match status" value="1"/>
</dbReference>
<dbReference type="InterPro" id="IPR043147">
    <property type="entry name" value="Penicillin_amidase_A-knob"/>
</dbReference>
<keyword evidence="2" id="KW-0378">Hydrolase</keyword>
<organism evidence="8 9">
    <name type="scientific">Trebonia kvetii</name>
    <dbReference type="NCBI Taxonomy" id="2480626"/>
    <lineage>
        <taxon>Bacteria</taxon>
        <taxon>Bacillati</taxon>
        <taxon>Actinomycetota</taxon>
        <taxon>Actinomycetes</taxon>
        <taxon>Streptosporangiales</taxon>
        <taxon>Treboniaceae</taxon>
        <taxon>Trebonia</taxon>
    </lineage>
</organism>
<dbReference type="Gene3D" id="2.30.120.10">
    <property type="match status" value="1"/>
</dbReference>
<gene>
    <name evidence="8" type="ORF">EAS64_01850</name>
</gene>
<feature type="transmembrane region" description="Helical" evidence="7">
    <location>
        <begin position="20"/>
        <end position="43"/>
    </location>
</feature>
<sequence length="923" mass="95701">MLKRVWPGSGGRRWRARRVVNLAGAVVVSALLLGVLGFGYGAIPALGPVLDPGRGAWTSATGGQPVSSQWLHVPGLAGPVTVSYTKQGLASISAGSTHDVFLALGYVHAKFRLSELDAERRLGKGRLAQLAGPSDLSSDEFELRLGLLRTARNEWARTTGASRAALIAYSQGVNDDIAEVRASGDWPALFSLSGQYPRDWTPVDSLVVQGVLTQELDYTTGPLDMALIDKSLGSAHTADWFPTTAGNTQTPYDPGPYVKLPLTPVAPDAASSVPLAVTTGAGTTGAGTTGAGITGAGTTRAGGSAASLTAAVAPAGSPGGGGGAGDAGTRSDDSTAAGAASVLAQLSQLLPTQTHHYPDSNAWAANGPAVKGGGALLGGDPHLPQTLPSVWFEVSLSAPGYQAAGVSVPGMPGVLLGHNKNIAWSLTDTQNSATFYYKEQVRGSQYYWRGEWRPLTVVHYSIPVRGGATRQLTVRITDHGPIMSQAGQTMAVDWMGNVPSGDLGALLGLNTASNFTQFKTALAGWHAPTQNFVYADAAGNIGVFAPGYFPQVPAGCQPWLPMSGAGGCDITGVIPDQAVPQAYDPPSHLIATDNQRPVGADYPYYVGTAYDFYDPGYRAAHAYAALRAAEPLTADSIAKLQNDVTDPLASRLLPAVTSALSSAGLSGADKDAAALLSSWHGSTDQGSAAASLWWTFWNDYLTTVFNPWWKSAKVPVSRDRIDLAVGPGIAPLAEDLEAWTLGDQSNAAFAGPSGHGPGSAQAAIAAAFKTTVSRLSTKLGGEPASWTWGRLHSRSFPSITGADGLGYGPRPAGGDPYTEDAADGGLDAKTGPSWRMIASLGLGYQWTDVTGPVYRSDAASLGATKFTADAPYVYAIGAYPGGQSENPASPWYDNLVPLWWDGQYLAIPDPGSTAGAVTWRLDG</sequence>
<dbReference type="InterPro" id="IPR023343">
    <property type="entry name" value="Penicillin_amidase_dom1"/>
</dbReference>
<dbReference type="SUPFAM" id="SSF56235">
    <property type="entry name" value="N-terminal nucleophile aminohydrolases (Ntn hydrolases)"/>
    <property type="match status" value="1"/>
</dbReference>
<dbReference type="GO" id="GO:0017000">
    <property type="term" value="P:antibiotic biosynthetic process"/>
    <property type="evidence" value="ECO:0007669"/>
    <property type="project" value="InterPro"/>
</dbReference>
<dbReference type="EMBL" id="RPFW01000001">
    <property type="protein sequence ID" value="TVZ06210.1"/>
    <property type="molecule type" value="Genomic_DNA"/>
</dbReference>
<dbReference type="CDD" id="cd03747">
    <property type="entry name" value="Ntn_PGA_like"/>
    <property type="match status" value="1"/>
</dbReference>
<name>A0A6P2C4W3_9ACTN</name>
<dbReference type="GO" id="GO:0046872">
    <property type="term" value="F:metal ion binding"/>
    <property type="evidence" value="ECO:0007669"/>
    <property type="project" value="UniProtKB-KW"/>
</dbReference>
<dbReference type="InterPro" id="IPR002692">
    <property type="entry name" value="S45"/>
</dbReference>
<keyword evidence="5" id="KW-0479">Metal-binding</keyword>
<keyword evidence="5" id="KW-0106">Calcium</keyword>
<dbReference type="OrthoDB" id="9759796at2"/>
<proteinExistence type="inferred from homology"/>
<evidence type="ECO:0000256" key="5">
    <source>
        <dbReference type="PIRSR" id="PIRSR001227-2"/>
    </source>
</evidence>
<dbReference type="PIRSF" id="PIRSF001227">
    <property type="entry name" value="Pen_acylase"/>
    <property type="match status" value="1"/>
</dbReference>
<dbReference type="InterPro" id="IPR014395">
    <property type="entry name" value="Pen/GL7ACA/AHL_acylase"/>
</dbReference>
<evidence type="ECO:0000256" key="4">
    <source>
        <dbReference type="PIRSR" id="PIRSR001227-1"/>
    </source>
</evidence>
<keyword evidence="7" id="KW-0472">Membrane</keyword>
<accession>A0A6P2C4W3</accession>
<keyword evidence="3" id="KW-0865">Zymogen</keyword>
<comment type="similarity">
    <text evidence="1">Belongs to the peptidase S45 family.</text>
</comment>
<evidence type="ECO:0000313" key="9">
    <source>
        <dbReference type="Proteomes" id="UP000460272"/>
    </source>
</evidence>
<evidence type="ECO:0000256" key="1">
    <source>
        <dbReference type="ARBA" id="ARBA00006586"/>
    </source>
</evidence>
<dbReference type="PANTHER" id="PTHR34218:SF4">
    <property type="entry name" value="ACYL-HOMOSERINE LACTONE ACYLASE QUIP"/>
    <property type="match status" value="1"/>
</dbReference>
<evidence type="ECO:0000313" key="8">
    <source>
        <dbReference type="EMBL" id="TVZ06210.1"/>
    </source>
</evidence>
<comment type="caution">
    <text evidence="8">The sequence shown here is derived from an EMBL/GenBank/DDBJ whole genome shotgun (WGS) entry which is preliminary data.</text>
</comment>
<feature type="region of interest" description="Disordered" evidence="6">
    <location>
        <begin position="316"/>
        <end position="336"/>
    </location>
</feature>
<feature type="binding site" evidence="5">
    <location>
        <position position="558"/>
    </location>
    <ligand>
        <name>Ca(2+)</name>
        <dbReference type="ChEBI" id="CHEBI:29108"/>
    </ligand>
</feature>
<dbReference type="Proteomes" id="UP000460272">
    <property type="component" value="Unassembled WGS sequence"/>
</dbReference>
<keyword evidence="7" id="KW-1133">Transmembrane helix</keyword>
<feature type="active site" description="Nucleophile" evidence="4">
    <location>
        <position position="360"/>
    </location>
</feature>
<dbReference type="PANTHER" id="PTHR34218">
    <property type="entry name" value="PEPTIDASE S45 PENICILLIN AMIDASE"/>
    <property type="match status" value="1"/>
</dbReference>
<dbReference type="Pfam" id="PF01804">
    <property type="entry name" value="Penicil_amidase"/>
    <property type="match status" value="1"/>
</dbReference>
<keyword evidence="9" id="KW-1185">Reference proteome</keyword>
<protein>
    <submittedName>
        <fullName evidence="8">Penicillin acylase family protein</fullName>
    </submittedName>
</protein>
<feature type="compositionally biased region" description="Gly residues" evidence="6">
    <location>
        <begin position="317"/>
        <end position="326"/>
    </location>
</feature>
<dbReference type="Gene3D" id="1.10.439.10">
    <property type="entry name" value="Penicillin Amidohydrolase, domain 1"/>
    <property type="match status" value="1"/>
</dbReference>